<dbReference type="GO" id="GO:0005886">
    <property type="term" value="C:plasma membrane"/>
    <property type="evidence" value="ECO:0007669"/>
    <property type="project" value="UniProtKB-SubCell"/>
</dbReference>
<dbReference type="SMART" id="SM00387">
    <property type="entry name" value="HATPase_c"/>
    <property type="match status" value="1"/>
</dbReference>
<keyword evidence="7" id="KW-0547">Nucleotide-binding</keyword>
<evidence type="ECO:0000256" key="7">
    <source>
        <dbReference type="ARBA" id="ARBA00022741"/>
    </source>
</evidence>
<dbReference type="PROSITE" id="PS50109">
    <property type="entry name" value="HIS_KIN"/>
    <property type="match status" value="1"/>
</dbReference>
<dbReference type="PANTHER" id="PTHR45453:SF2">
    <property type="entry name" value="HISTIDINE KINASE"/>
    <property type="match status" value="1"/>
</dbReference>
<evidence type="ECO:0000313" key="15">
    <source>
        <dbReference type="EMBL" id="KMT58014.1"/>
    </source>
</evidence>
<organism evidence="15 16">
    <name type="scientific">Listeria fleischmannii 1991</name>
    <dbReference type="NCBI Taxonomy" id="1430899"/>
    <lineage>
        <taxon>Bacteria</taxon>
        <taxon>Bacillati</taxon>
        <taxon>Bacillota</taxon>
        <taxon>Bacilli</taxon>
        <taxon>Bacillales</taxon>
        <taxon>Listeriaceae</taxon>
        <taxon>Listeria</taxon>
    </lineage>
</organism>
<evidence type="ECO:0000256" key="4">
    <source>
        <dbReference type="ARBA" id="ARBA00022475"/>
    </source>
</evidence>
<dbReference type="InterPro" id="IPR005467">
    <property type="entry name" value="His_kinase_dom"/>
</dbReference>
<keyword evidence="9" id="KW-0067">ATP-binding</keyword>
<feature type="transmembrane region" description="Helical" evidence="13">
    <location>
        <begin position="12"/>
        <end position="30"/>
    </location>
</feature>
<dbReference type="GO" id="GO:0000155">
    <property type="term" value="F:phosphorelay sensor kinase activity"/>
    <property type="evidence" value="ECO:0007669"/>
    <property type="project" value="InterPro"/>
</dbReference>
<keyword evidence="10 13" id="KW-1133">Transmembrane helix</keyword>
<keyword evidence="6 13" id="KW-0812">Transmembrane</keyword>
<dbReference type="PATRIC" id="fig|1430899.3.peg.2507"/>
<dbReference type="AlphaFoldDB" id="A0A0J8GB25"/>
<dbReference type="SUPFAM" id="SSF55874">
    <property type="entry name" value="ATPase domain of HSP90 chaperone/DNA topoisomerase II/histidine kinase"/>
    <property type="match status" value="1"/>
</dbReference>
<comment type="catalytic activity">
    <reaction evidence="1">
        <text>ATP + protein L-histidine = ADP + protein N-phospho-L-histidine.</text>
        <dbReference type="EC" id="2.7.13.3"/>
    </reaction>
</comment>
<dbReference type="EC" id="2.7.13.3" evidence="3"/>
<accession>A0A0J8GB25</accession>
<evidence type="ECO:0000256" key="11">
    <source>
        <dbReference type="ARBA" id="ARBA00023012"/>
    </source>
</evidence>
<dbReference type="GO" id="GO:0005524">
    <property type="term" value="F:ATP binding"/>
    <property type="evidence" value="ECO:0007669"/>
    <property type="project" value="UniProtKB-KW"/>
</dbReference>
<evidence type="ECO:0000256" key="1">
    <source>
        <dbReference type="ARBA" id="ARBA00000085"/>
    </source>
</evidence>
<evidence type="ECO:0000256" key="10">
    <source>
        <dbReference type="ARBA" id="ARBA00022989"/>
    </source>
</evidence>
<dbReference type="CDD" id="cd00082">
    <property type="entry name" value="HisKA"/>
    <property type="match status" value="1"/>
</dbReference>
<dbReference type="Proteomes" id="UP000052258">
    <property type="component" value="Unassembled WGS sequence"/>
</dbReference>
<evidence type="ECO:0000256" key="2">
    <source>
        <dbReference type="ARBA" id="ARBA00004651"/>
    </source>
</evidence>
<evidence type="ECO:0000256" key="9">
    <source>
        <dbReference type="ARBA" id="ARBA00022840"/>
    </source>
</evidence>
<evidence type="ECO:0000256" key="8">
    <source>
        <dbReference type="ARBA" id="ARBA00022777"/>
    </source>
</evidence>
<dbReference type="OrthoDB" id="9780487at2"/>
<comment type="caution">
    <text evidence="15">The sequence shown here is derived from an EMBL/GenBank/DDBJ whole genome shotgun (WGS) entry which is preliminary data.</text>
</comment>
<reference evidence="15 16" key="1">
    <citation type="journal article" date="2015" name="Genome Biol. Evol.">
        <title>Comparative Genomics of Listeria Sensu Lato: Genus-Wide Differences in Evolutionary Dynamics and the Progressive Gain of Complex, Potentially Pathogenicity-Related Traits through Lateral Gene Transfer.</title>
        <authorList>
            <person name="Chiara M."/>
            <person name="Caruso M."/>
            <person name="D'Erchia A.M."/>
            <person name="Manzari C."/>
            <person name="Fraccalvieri R."/>
            <person name="Goffredo E."/>
            <person name="Latorre L."/>
            <person name="Miccolupo A."/>
            <person name="Padalino I."/>
            <person name="Santagada G."/>
            <person name="Chiocco D."/>
            <person name="Pesole G."/>
            <person name="Horner D.S."/>
            <person name="Parisi A."/>
        </authorList>
    </citation>
    <scope>NUCLEOTIDE SEQUENCE [LARGE SCALE GENOMIC DNA]</scope>
    <source>
        <strain evidence="15 16">1991</strain>
    </source>
</reference>
<dbReference type="InterPro" id="IPR036890">
    <property type="entry name" value="HATPase_C_sf"/>
</dbReference>
<dbReference type="GO" id="GO:0004721">
    <property type="term" value="F:phosphoprotein phosphatase activity"/>
    <property type="evidence" value="ECO:0007669"/>
    <property type="project" value="TreeGrafter"/>
</dbReference>
<keyword evidence="8 15" id="KW-0418">Kinase</keyword>
<dbReference type="PANTHER" id="PTHR45453">
    <property type="entry name" value="PHOSPHATE REGULON SENSOR PROTEIN PHOR"/>
    <property type="match status" value="1"/>
</dbReference>
<keyword evidence="4" id="KW-1003">Cell membrane</keyword>
<dbReference type="InterPro" id="IPR036097">
    <property type="entry name" value="HisK_dim/P_sf"/>
</dbReference>
<dbReference type="InterPro" id="IPR003594">
    <property type="entry name" value="HATPase_dom"/>
</dbReference>
<dbReference type="SUPFAM" id="SSF47384">
    <property type="entry name" value="Homodimeric domain of signal transducing histidine kinase"/>
    <property type="match status" value="1"/>
</dbReference>
<dbReference type="EMBL" id="AZHO01000035">
    <property type="protein sequence ID" value="KMT58014.1"/>
    <property type="molecule type" value="Genomic_DNA"/>
</dbReference>
<protein>
    <recommendedName>
        <fullName evidence="3">histidine kinase</fullName>
        <ecNumber evidence="3">2.7.13.3</ecNumber>
    </recommendedName>
</protein>
<evidence type="ECO:0000256" key="12">
    <source>
        <dbReference type="ARBA" id="ARBA00023136"/>
    </source>
</evidence>
<proteinExistence type="predicted"/>
<keyword evidence="5" id="KW-0808">Transferase</keyword>
<evidence type="ECO:0000256" key="13">
    <source>
        <dbReference type="SAM" id="Phobius"/>
    </source>
</evidence>
<feature type="transmembrane region" description="Helical" evidence="13">
    <location>
        <begin position="42"/>
        <end position="62"/>
    </location>
</feature>
<dbReference type="GO" id="GO:0016036">
    <property type="term" value="P:cellular response to phosphate starvation"/>
    <property type="evidence" value="ECO:0007669"/>
    <property type="project" value="TreeGrafter"/>
</dbReference>
<dbReference type="Pfam" id="PF02518">
    <property type="entry name" value="HATPase_c"/>
    <property type="match status" value="1"/>
</dbReference>
<keyword evidence="12 13" id="KW-0472">Membrane</keyword>
<gene>
    <name evidence="15" type="ORF">X560_2455</name>
</gene>
<keyword evidence="16" id="KW-1185">Reference proteome</keyword>
<dbReference type="RefSeq" id="WP_007473643.1">
    <property type="nucleotide sequence ID" value="NZ_KQ130621.1"/>
</dbReference>
<evidence type="ECO:0000256" key="5">
    <source>
        <dbReference type="ARBA" id="ARBA00022679"/>
    </source>
</evidence>
<feature type="domain" description="Histidine kinase" evidence="14">
    <location>
        <begin position="128"/>
        <end position="337"/>
    </location>
</feature>
<comment type="subcellular location">
    <subcellularLocation>
        <location evidence="2">Cell membrane</location>
        <topology evidence="2">Multi-pass membrane protein</topology>
    </subcellularLocation>
</comment>
<evidence type="ECO:0000259" key="14">
    <source>
        <dbReference type="PROSITE" id="PS50109"/>
    </source>
</evidence>
<dbReference type="InterPro" id="IPR050351">
    <property type="entry name" value="BphY/WalK/GraS-like"/>
</dbReference>
<name>A0A0J8GB25_9LIST</name>
<evidence type="ECO:0000256" key="3">
    <source>
        <dbReference type="ARBA" id="ARBA00012438"/>
    </source>
</evidence>
<sequence length="349" mass="41534">MTWWRYVRDKRFFLFFFVIVMFFVGLLIYIDPNSKLTVGNIVYLYFFVFMFLVAYLVLGYIFKYRYWKEMKELVEGEIDENIIELLPNPRTSEQAFFNELMRKKHREEQKNISALQDKQEEYHDFILYWVHEVKTPLVASKMLIKNPDLNDTKTIFAKVDEELDRVDQLVMQALYFSRLDTFAKDYFIQEQNLGNVVRESIKRHSKLFISGRKKLVMEEVDFDVRTDSKWLGFILDQIISNALKYTEEGDEIKIWCEEKKDKIDLHIRDQGRGISDEDLSRVFEQGFTGMIGRKEKKATGMGLYLAKQMAKKLGHTIEISSVEGEFTELIIHFARKDDYLLVAKDIEIK</sequence>
<dbReference type="InterPro" id="IPR003661">
    <property type="entry name" value="HisK_dim/P_dom"/>
</dbReference>
<evidence type="ECO:0000313" key="16">
    <source>
        <dbReference type="Proteomes" id="UP000052258"/>
    </source>
</evidence>
<evidence type="ECO:0000256" key="6">
    <source>
        <dbReference type="ARBA" id="ARBA00022692"/>
    </source>
</evidence>
<dbReference type="Gene3D" id="3.30.565.10">
    <property type="entry name" value="Histidine kinase-like ATPase, C-terminal domain"/>
    <property type="match status" value="1"/>
</dbReference>
<keyword evidence="11" id="KW-0902">Two-component regulatory system</keyword>